<dbReference type="PANTHER" id="PTHR30069">
    <property type="entry name" value="TONB-DEPENDENT OUTER MEMBRANE RECEPTOR"/>
    <property type="match status" value="1"/>
</dbReference>
<evidence type="ECO:0000259" key="8">
    <source>
        <dbReference type="Pfam" id="PF25183"/>
    </source>
</evidence>
<organism evidence="9 10">
    <name type="scientific">Candidatus Sulfuritelmatomonas gaucii</name>
    <dbReference type="NCBI Taxonomy" id="2043161"/>
    <lineage>
        <taxon>Bacteria</taxon>
        <taxon>Pseudomonadati</taxon>
        <taxon>Acidobacteriota</taxon>
        <taxon>Terriglobia</taxon>
        <taxon>Terriglobales</taxon>
        <taxon>Acidobacteriaceae</taxon>
        <taxon>Candidatus Sulfuritelmatomonas</taxon>
    </lineage>
</organism>
<keyword evidence="5" id="KW-0472">Membrane</keyword>
<dbReference type="GO" id="GO:0044718">
    <property type="term" value="P:siderophore transmembrane transport"/>
    <property type="evidence" value="ECO:0007669"/>
    <property type="project" value="TreeGrafter"/>
</dbReference>
<dbReference type="Gene3D" id="2.60.40.1120">
    <property type="entry name" value="Carboxypeptidase-like, regulatory domain"/>
    <property type="match status" value="1"/>
</dbReference>
<dbReference type="GO" id="GO:0009279">
    <property type="term" value="C:cell outer membrane"/>
    <property type="evidence" value="ECO:0007669"/>
    <property type="project" value="UniProtKB-SubCell"/>
</dbReference>
<evidence type="ECO:0000313" key="9">
    <source>
        <dbReference type="EMBL" id="SPE24934.1"/>
    </source>
</evidence>
<comment type="subcellular location">
    <subcellularLocation>
        <location evidence="1">Cell outer membrane</location>
        <topology evidence="1">Multi-pass membrane protein</topology>
    </subcellularLocation>
</comment>
<dbReference type="Proteomes" id="UP000239735">
    <property type="component" value="Unassembled WGS sequence"/>
</dbReference>
<dbReference type="Pfam" id="PF25183">
    <property type="entry name" value="OMP_b-brl_4"/>
    <property type="match status" value="1"/>
</dbReference>
<name>A0A2N9LP19_9BACT</name>
<evidence type="ECO:0000256" key="1">
    <source>
        <dbReference type="ARBA" id="ARBA00004571"/>
    </source>
</evidence>
<reference evidence="10" key="1">
    <citation type="submission" date="2018-02" db="EMBL/GenBank/DDBJ databases">
        <authorList>
            <person name="Hausmann B."/>
        </authorList>
    </citation>
    <scope>NUCLEOTIDE SEQUENCE [LARGE SCALE GENOMIC DNA]</scope>
    <source>
        <strain evidence="10">Peat soil MAG SbA5</strain>
    </source>
</reference>
<keyword evidence="3" id="KW-1134">Transmembrane beta strand</keyword>
<evidence type="ECO:0000256" key="2">
    <source>
        <dbReference type="ARBA" id="ARBA00022448"/>
    </source>
</evidence>
<dbReference type="Gene3D" id="2.170.130.10">
    <property type="entry name" value="TonB-dependent receptor, plug domain"/>
    <property type="match status" value="1"/>
</dbReference>
<dbReference type="InterPro" id="IPR008969">
    <property type="entry name" value="CarboxyPept-like_regulatory"/>
</dbReference>
<protein>
    <submittedName>
        <fullName evidence="9">TonB-dependent receptor</fullName>
    </submittedName>
</protein>
<dbReference type="InterPro" id="IPR057601">
    <property type="entry name" value="Oar-like_b-barrel"/>
</dbReference>
<keyword evidence="9" id="KW-0675">Receptor</keyword>
<dbReference type="InterPro" id="IPR039426">
    <property type="entry name" value="TonB-dep_rcpt-like"/>
</dbReference>
<dbReference type="InterPro" id="IPR036942">
    <property type="entry name" value="Beta-barrel_TonB_sf"/>
</dbReference>
<feature type="domain" description="TonB-dependent transporter Oar-like beta-barrel" evidence="8">
    <location>
        <begin position="280"/>
        <end position="1163"/>
    </location>
</feature>
<gene>
    <name evidence="9" type="ORF">SBA5_470055</name>
</gene>
<evidence type="ECO:0000259" key="7">
    <source>
        <dbReference type="Pfam" id="PF07715"/>
    </source>
</evidence>
<dbReference type="InterPro" id="IPR012910">
    <property type="entry name" value="Plug_dom"/>
</dbReference>
<keyword evidence="4" id="KW-0812">Transmembrane</keyword>
<dbReference type="Pfam" id="PF07715">
    <property type="entry name" value="Plug"/>
    <property type="match status" value="1"/>
</dbReference>
<proteinExistence type="predicted"/>
<dbReference type="SUPFAM" id="SSF49464">
    <property type="entry name" value="Carboxypeptidase regulatory domain-like"/>
    <property type="match status" value="1"/>
</dbReference>
<dbReference type="GO" id="GO:0015344">
    <property type="term" value="F:siderophore uptake transmembrane transporter activity"/>
    <property type="evidence" value="ECO:0007669"/>
    <property type="project" value="TreeGrafter"/>
</dbReference>
<feature type="domain" description="TonB-dependent receptor plug" evidence="7">
    <location>
        <begin position="170"/>
        <end position="273"/>
    </location>
</feature>
<accession>A0A2N9LP19</accession>
<dbReference type="InterPro" id="IPR037066">
    <property type="entry name" value="Plug_dom_sf"/>
</dbReference>
<dbReference type="Gene3D" id="2.40.170.20">
    <property type="entry name" value="TonB-dependent receptor, beta-barrel domain"/>
    <property type="match status" value="1"/>
</dbReference>
<dbReference type="AlphaFoldDB" id="A0A2N9LP19"/>
<evidence type="ECO:0000256" key="6">
    <source>
        <dbReference type="ARBA" id="ARBA00023237"/>
    </source>
</evidence>
<keyword evidence="6" id="KW-0998">Cell outer membrane</keyword>
<keyword evidence="2" id="KW-0813">Transport</keyword>
<evidence type="ECO:0000256" key="4">
    <source>
        <dbReference type="ARBA" id="ARBA00022692"/>
    </source>
</evidence>
<dbReference type="SUPFAM" id="SSF56935">
    <property type="entry name" value="Porins"/>
    <property type="match status" value="1"/>
</dbReference>
<dbReference type="EMBL" id="OKRB01000105">
    <property type="protein sequence ID" value="SPE24934.1"/>
    <property type="molecule type" value="Genomic_DNA"/>
</dbReference>
<dbReference type="PANTHER" id="PTHR30069:SF46">
    <property type="entry name" value="OAR PROTEIN"/>
    <property type="match status" value="1"/>
</dbReference>
<sequence>MKLQQFSVLMTDLSPNRSRTFERSQDKMARLTVLNRLVCAALFLISGAFICTSASAQFETASVLGFVHDTSGAAVANAKVTLINVATGTEATVTADSQGEFEFTSVRVGNYKVTGSASDFSATTTDAFTVEVNARLRVDISLKPGAASETITVTGAAALLNTEDSERGQIISARDVSNLPLNGRAYADLALLTPGVRANNLENQTVTSRDASYNVNGERSEFNNFLLDGLDNNAYGTSNQSFSNQAIQPSPDAISEFRVETDNYSAEYGRASGAVFNVSIKSGTNQLHGGLWEYNRNTDFNAIGPFKPPTNVLTGKSQKPVLVKNQFGGDIGGPMPIFKGKIFYFGDLESNRQVQGQYSASTVPNSNQRQGVFTDTNGNPVPLHNPLTGTVYANGIVPQSDWGSLAKLVIPALPSANVSGAFSNNLVNVPKANFKDYRSDARFDFFLNPRSTAFFRWSYHHQDIVDAEPITGPAGGNGNGTIHDYNKQIAAGYTFLFNQHSILDARVAFTWTLGGKTPYGLGQQSLLVQAGIPGLPTSPVVSRSLNDQNVSSFSQFGSQPSNPQFQNPFAIDPKVNYTLLKGRNSMKFGYEYQSINTEIDDFNPVYGQDNYSGGFSAGLSNASAGSYNSNGDAGIKEAAFLADFLVGARSLYQLNNFRIVNYHQRMNFIYFQDDMKLTRNFTVNAGMRYELATPQWVDGNHLANYDPNTNTLLQAQGGSLYGSALVNMPKTDFAPRIGFSYGWKDKTVIRGGYGISYDQFNREGGENLLAYNGPYIVNSSITQQVVTSGVNTPICAANVQSTTCFSPESQGYGTNFVSAAGFSTALAQTRYIPPNIATGYVQAWHFGIQRKLNESTLFDVSYVGEHGVHIWVLDDINQATPNTPSSTCSNTVNSGCVPLLNRRPHVGFTGIEGSSNAGMLIYHGLQARLEHRYSGGLYLLDAFSYSRAVDNASGHLDTPNNDNSRVNLANLRGERGQSAYNQPLNDTLTAIWDLPYGRGRHWGASANRMMQTVAGGWQFTIIDTATSGQPVNLIYSEPSQFDVSDLLNYRPNVTGNPKSLRGSWVKTNTSLNGYLSSSTVSVPTDITHPYGNAGRNSIRDNAFYQVNAGLHKLFPLWSESSSLDFRCEAFNLLNNVNYTAPDSNRQDGGFGSIIGYFPPRQLQLALKLNF</sequence>
<evidence type="ECO:0000256" key="3">
    <source>
        <dbReference type="ARBA" id="ARBA00022452"/>
    </source>
</evidence>
<evidence type="ECO:0000256" key="5">
    <source>
        <dbReference type="ARBA" id="ARBA00023136"/>
    </source>
</evidence>
<dbReference type="Pfam" id="PF13620">
    <property type="entry name" value="CarboxypepD_reg"/>
    <property type="match status" value="1"/>
</dbReference>
<evidence type="ECO:0000313" key="10">
    <source>
        <dbReference type="Proteomes" id="UP000239735"/>
    </source>
</evidence>